<feature type="binding site" evidence="9 11">
    <location>
        <position position="107"/>
    </location>
    <ligand>
        <name>substrate</name>
    </ligand>
</feature>
<dbReference type="PROSITE" id="PS00747">
    <property type="entry name" value="GLUTR"/>
    <property type="match status" value="1"/>
</dbReference>
<dbReference type="GO" id="GO:0019353">
    <property type="term" value="P:protoporphyrinogen IX biosynthetic process from glutamate"/>
    <property type="evidence" value="ECO:0007669"/>
    <property type="project" value="TreeGrafter"/>
</dbReference>
<dbReference type="Pfam" id="PF05201">
    <property type="entry name" value="GlutR_N"/>
    <property type="match status" value="1"/>
</dbReference>
<evidence type="ECO:0000259" key="17">
    <source>
        <dbReference type="Pfam" id="PF05201"/>
    </source>
</evidence>
<feature type="domain" description="Glutamyl-tRNA reductase N-terminal" evidence="17">
    <location>
        <begin position="7"/>
        <end position="154"/>
    </location>
</feature>
<evidence type="ECO:0000256" key="13">
    <source>
        <dbReference type="PIRSR" id="PIRSR000445-4"/>
    </source>
</evidence>
<dbReference type="FunFam" id="3.40.50.720:FF:000031">
    <property type="entry name" value="Glutamyl-tRNA reductase"/>
    <property type="match status" value="1"/>
</dbReference>
<dbReference type="Pfam" id="PF00745">
    <property type="entry name" value="GlutR_dimer"/>
    <property type="match status" value="1"/>
</dbReference>
<sequence length="423" mass="46824">MCFIAFGINHKTAPVDLRERVAFTPAQLSEASEQLRAHPAVDEVAVLSTCNRTELYGVLRQPDVAPLLEWMSQFHHLDIQSLAEHSYVYTNEGAVGHLMRVACGLDSMVLGEPQILGQIKDAYDFARETELMGNGLDALFQSTFSTAKRVRSETGIGAHPVSVAYAAVNLAQRIFSELSDSRALLIGAGDTIELVARHLFQAGIKEVVIANRTVQNAEPLAEEVQGRAVGLERIPHELEGADIVISSTSADLPLLGKGMVERALKVRRHKPMFMVDIAVPRDIEPQVAELDDVFLFTVDDLQEVINENMAARREAAEQAEGLIQEGVNHFIRSRRVRDAGQLIRRYREQAQTIAELELAQALSQLQQGQDPEVVLKRFARGLTNKWLHEPTVRMRQASADNRQDLLLAAGQVLGLEADEPSKH</sequence>
<dbReference type="Proteomes" id="UP000094291">
    <property type="component" value="Unassembled WGS sequence"/>
</dbReference>
<evidence type="ECO:0000256" key="11">
    <source>
        <dbReference type="PIRSR" id="PIRSR000445-2"/>
    </source>
</evidence>
<accession>A0A1E2V6N0</accession>
<comment type="subunit">
    <text evidence="9">Homodimer.</text>
</comment>
<evidence type="ECO:0000256" key="10">
    <source>
        <dbReference type="PIRSR" id="PIRSR000445-1"/>
    </source>
</evidence>
<dbReference type="PIRSF" id="PIRSF000445">
    <property type="entry name" value="4pyrrol_synth_GluRdtase"/>
    <property type="match status" value="1"/>
</dbReference>
<feature type="domain" description="Tetrapyrrole biosynthesis glutamyl-tRNA reductase dimerisation" evidence="15">
    <location>
        <begin position="318"/>
        <end position="411"/>
    </location>
</feature>
<evidence type="ECO:0000256" key="3">
    <source>
        <dbReference type="ARBA" id="ARBA00012970"/>
    </source>
</evidence>
<dbReference type="InterPro" id="IPR036291">
    <property type="entry name" value="NAD(P)-bd_dom_sf"/>
</dbReference>
<dbReference type="PANTHER" id="PTHR43013">
    <property type="entry name" value="GLUTAMYL-TRNA REDUCTASE"/>
    <property type="match status" value="1"/>
</dbReference>
<protein>
    <recommendedName>
        <fullName evidence="8 9">Glutamyl-tRNA reductase</fullName>
        <shortName evidence="9">GluTR</shortName>
        <ecNumber evidence="3 9">1.2.1.70</ecNumber>
    </recommendedName>
</protein>
<evidence type="ECO:0000256" key="14">
    <source>
        <dbReference type="RuleBase" id="RU000584"/>
    </source>
</evidence>
<evidence type="ECO:0000313" key="18">
    <source>
        <dbReference type="EMBL" id="ODC02641.1"/>
    </source>
</evidence>
<dbReference type="NCBIfam" id="TIGR01035">
    <property type="entry name" value="hemA"/>
    <property type="match status" value="1"/>
</dbReference>
<dbReference type="PANTHER" id="PTHR43013:SF1">
    <property type="entry name" value="GLUTAMYL-TRNA REDUCTASE"/>
    <property type="match status" value="1"/>
</dbReference>
<dbReference type="AlphaFoldDB" id="A0A1E2V6N0"/>
<dbReference type="InterPro" id="IPR036343">
    <property type="entry name" value="GluRdtase_N_sf"/>
</dbReference>
<evidence type="ECO:0000256" key="4">
    <source>
        <dbReference type="ARBA" id="ARBA00022857"/>
    </source>
</evidence>
<dbReference type="CDD" id="cd05213">
    <property type="entry name" value="NAD_bind_Glutamyl_tRNA_reduct"/>
    <property type="match status" value="1"/>
</dbReference>
<dbReference type="SUPFAM" id="SSF51735">
    <property type="entry name" value="NAD(P)-binding Rossmann-fold domains"/>
    <property type="match status" value="1"/>
</dbReference>
<evidence type="ECO:0000259" key="16">
    <source>
        <dbReference type="Pfam" id="PF01488"/>
    </source>
</evidence>
<keyword evidence="19" id="KW-1185">Reference proteome</keyword>
<comment type="catalytic activity">
    <reaction evidence="7 9 14">
        <text>(S)-4-amino-5-oxopentanoate + tRNA(Glu) + NADP(+) = L-glutamyl-tRNA(Glu) + NADPH + H(+)</text>
        <dbReference type="Rhea" id="RHEA:12344"/>
        <dbReference type="Rhea" id="RHEA-COMP:9663"/>
        <dbReference type="Rhea" id="RHEA-COMP:9680"/>
        <dbReference type="ChEBI" id="CHEBI:15378"/>
        <dbReference type="ChEBI" id="CHEBI:57501"/>
        <dbReference type="ChEBI" id="CHEBI:57783"/>
        <dbReference type="ChEBI" id="CHEBI:58349"/>
        <dbReference type="ChEBI" id="CHEBI:78442"/>
        <dbReference type="ChEBI" id="CHEBI:78520"/>
        <dbReference type="EC" id="1.2.1.70"/>
    </reaction>
</comment>
<evidence type="ECO:0000256" key="7">
    <source>
        <dbReference type="ARBA" id="ARBA00047464"/>
    </source>
</evidence>
<dbReference type="InterPro" id="IPR006151">
    <property type="entry name" value="Shikm_DH/Glu-tRNA_Rdtase"/>
</dbReference>
<feature type="binding site" evidence="9 12">
    <location>
        <begin position="187"/>
        <end position="192"/>
    </location>
    <ligand>
        <name>NADP(+)</name>
        <dbReference type="ChEBI" id="CHEBI:58349"/>
    </ligand>
</feature>
<dbReference type="InterPro" id="IPR015896">
    <property type="entry name" value="4pyrrol_synth_GluRdtase_dimer"/>
</dbReference>
<name>A0A1E2V6N0_9GAMM</name>
<keyword evidence="4 9" id="KW-0521">NADP</keyword>
<dbReference type="SUPFAM" id="SSF69742">
    <property type="entry name" value="Glutamyl tRNA-reductase catalytic, N-terminal domain"/>
    <property type="match status" value="1"/>
</dbReference>
<comment type="pathway">
    <text evidence="1 9 14">Porphyrin-containing compound metabolism; protoporphyrin-IX biosynthesis; 5-aminolevulinate from L-glutamyl-tRNA(Glu): step 1/2.</text>
</comment>
<dbReference type="FunFam" id="3.30.460.30:FF:000001">
    <property type="entry name" value="Glutamyl-tRNA reductase"/>
    <property type="match status" value="1"/>
</dbReference>
<dbReference type="EC" id="1.2.1.70" evidence="3 9"/>
<comment type="miscellaneous">
    <text evidence="9">During catalysis, the active site Cys acts as a nucleophile attacking the alpha-carbonyl group of tRNA-bound glutamate with the formation of a thioester intermediate between enzyme and glutamate, and the concomitant release of tRNA(Glu). The thioester intermediate is finally reduced by direct hydride transfer from NADPH, to form the product GSA.</text>
</comment>
<dbReference type="OrthoDB" id="110209at2"/>
<comment type="caution">
    <text evidence="18">The sequence shown here is derived from an EMBL/GenBank/DDBJ whole genome shotgun (WGS) entry which is preliminary data.</text>
</comment>
<dbReference type="InterPro" id="IPR018214">
    <property type="entry name" value="GluRdtase_CS"/>
</dbReference>
<keyword evidence="5 9" id="KW-0560">Oxidoreductase</keyword>
<comment type="function">
    <text evidence="9">Catalyzes the NADPH-dependent reduction of glutamyl-tRNA(Glu) to glutamate 1-semialdehyde (GSA).</text>
</comment>
<feature type="active site" description="Nucleophile" evidence="9 10">
    <location>
        <position position="50"/>
    </location>
</feature>
<organism evidence="18 19">
    <name type="scientific">Terasakiispira papahanaumokuakeensis</name>
    <dbReference type="NCBI Taxonomy" id="197479"/>
    <lineage>
        <taxon>Bacteria</taxon>
        <taxon>Pseudomonadati</taxon>
        <taxon>Pseudomonadota</taxon>
        <taxon>Gammaproteobacteria</taxon>
        <taxon>Oceanospirillales</taxon>
        <taxon>Terasakiispira</taxon>
    </lineage>
</organism>
<dbReference type="GO" id="GO:0050661">
    <property type="term" value="F:NADP binding"/>
    <property type="evidence" value="ECO:0007669"/>
    <property type="project" value="InterPro"/>
</dbReference>
<dbReference type="STRING" id="197479.BFW38_02865"/>
<feature type="domain" description="Quinate/shikimate 5-dehydrogenase/glutamyl-tRNA reductase" evidence="16">
    <location>
        <begin position="170"/>
        <end position="304"/>
    </location>
</feature>
<evidence type="ECO:0000256" key="12">
    <source>
        <dbReference type="PIRSR" id="PIRSR000445-3"/>
    </source>
</evidence>
<gene>
    <name evidence="9" type="primary">hemA</name>
    <name evidence="18" type="ORF">BFW38_02865</name>
</gene>
<dbReference type="GO" id="GO:0008883">
    <property type="term" value="F:glutamyl-tRNA reductase activity"/>
    <property type="evidence" value="ECO:0007669"/>
    <property type="project" value="UniProtKB-UniRule"/>
</dbReference>
<dbReference type="HAMAP" id="MF_00087">
    <property type="entry name" value="Glu_tRNA_reductase"/>
    <property type="match status" value="1"/>
</dbReference>
<comment type="similarity">
    <text evidence="2 9 14">Belongs to the glutamyl-tRNA reductase family.</text>
</comment>
<evidence type="ECO:0000256" key="8">
    <source>
        <dbReference type="ARBA" id="ARBA00068659"/>
    </source>
</evidence>
<feature type="binding site" evidence="9 11">
    <location>
        <begin position="49"/>
        <end position="52"/>
    </location>
    <ligand>
        <name>substrate</name>
    </ligand>
</feature>
<evidence type="ECO:0000256" key="1">
    <source>
        <dbReference type="ARBA" id="ARBA00005059"/>
    </source>
</evidence>
<dbReference type="EMBL" id="MDTQ01000001">
    <property type="protein sequence ID" value="ODC02641.1"/>
    <property type="molecule type" value="Genomic_DNA"/>
</dbReference>
<feature type="binding site" evidence="9 11">
    <location>
        <begin position="112"/>
        <end position="114"/>
    </location>
    <ligand>
        <name>substrate</name>
    </ligand>
</feature>
<dbReference type="Pfam" id="PF01488">
    <property type="entry name" value="Shikimate_DH"/>
    <property type="match status" value="1"/>
</dbReference>
<dbReference type="Gene3D" id="3.30.460.30">
    <property type="entry name" value="Glutamyl-tRNA reductase, N-terminal domain"/>
    <property type="match status" value="1"/>
</dbReference>
<evidence type="ECO:0000259" key="15">
    <source>
        <dbReference type="Pfam" id="PF00745"/>
    </source>
</evidence>
<dbReference type="InterPro" id="IPR000343">
    <property type="entry name" value="4pyrrol_synth_GluRdtase"/>
</dbReference>
<dbReference type="UniPathway" id="UPA00251">
    <property type="reaction ID" value="UER00316"/>
</dbReference>
<feature type="site" description="Important for activity" evidence="9 13">
    <location>
        <position position="97"/>
    </location>
</feature>
<evidence type="ECO:0000313" key="19">
    <source>
        <dbReference type="Proteomes" id="UP000094291"/>
    </source>
</evidence>
<dbReference type="Gene3D" id="3.40.50.720">
    <property type="entry name" value="NAD(P)-binding Rossmann-like Domain"/>
    <property type="match status" value="1"/>
</dbReference>
<dbReference type="SUPFAM" id="SSF69075">
    <property type="entry name" value="Glutamyl tRNA-reductase dimerization domain"/>
    <property type="match status" value="1"/>
</dbReference>
<comment type="domain">
    <text evidence="9">Possesses an unusual extended V-shaped dimeric structure with each monomer consisting of three distinct domains arranged along a curved 'spinal' alpha-helix. The N-terminal catalytic domain specifically recognizes the glutamate moiety of the substrate. The second domain is the NADPH-binding domain, and the third C-terminal domain is responsible for dimerization.</text>
</comment>
<evidence type="ECO:0000256" key="9">
    <source>
        <dbReference type="HAMAP-Rule" id="MF_00087"/>
    </source>
</evidence>
<evidence type="ECO:0000256" key="5">
    <source>
        <dbReference type="ARBA" id="ARBA00023002"/>
    </source>
</evidence>
<reference evidence="18 19" key="1">
    <citation type="submission" date="2016-08" db="EMBL/GenBank/DDBJ databases">
        <authorList>
            <person name="Seilhamer J.J."/>
        </authorList>
    </citation>
    <scope>NUCLEOTIDE SEQUENCE [LARGE SCALE GENOMIC DNA]</scope>
    <source>
        <strain evidence="18 19">PH27A</strain>
    </source>
</reference>
<evidence type="ECO:0000256" key="6">
    <source>
        <dbReference type="ARBA" id="ARBA00023244"/>
    </source>
</evidence>
<evidence type="ECO:0000256" key="2">
    <source>
        <dbReference type="ARBA" id="ARBA00005916"/>
    </source>
</evidence>
<keyword evidence="6 9" id="KW-0627">Porphyrin biosynthesis</keyword>
<dbReference type="InterPro" id="IPR015895">
    <property type="entry name" value="4pyrrol_synth_GluRdtase_N"/>
</dbReference>
<dbReference type="InterPro" id="IPR036453">
    <property type="entry name" value="GluRdtase_dimer_dom_sf"/>
</dbReference>
<feature type="binding site" evidence="9 11">
    <location>
        <position position="118"/>
    </location>
    <ligand>
        <name>substrate</name>
    </ligand>
</feature>
<proteinExistence type="inferred from homology"/>